<feature type="compositionally biased region" description="Polar residues" evidence="1">
    <location>
        <begin position="1333"/>
        <end position="1351"/>
    </location>
</feature>
<feature type="region of interest" description="Disordered" evidence="1">
    <location>
        <begin position="1322"/>
        <end position="1354"/>
    </location>
</feature>
<feature type="region of interest" description="Disordered" evidence="1">
    <location>
        <begin position="1451"/>
        <end position="1539"/>
    </location>
</feature>
<feature type="compositionally biased region" description="Polar residues" evidence="1">
    <location>
        <begin position="699"/>
        <end position="721"/>
    </location>
</feature>
<sequence>MNSMCDYEPLKACLEKHKKSGKSDADACKKEWEENSGALFSVGIKVHVDTICNTIDTDSPNNISSRTYTQIVSRLGSGITILVKTNQPQFLVSLNIPPSPFSNSVLLCPSLLCPYSRHSTPVTLLPSLYSRHSTPVTLLPSLYFRHSIPVTLFPSPFHSSALLCLYSRHSFPLSPSPPFSAFTLSLFSFVYRIQPLPLPSLSRIYCSLSLIPTYFKVILFNFYSFDNLYPNLSQSAQMVQNSSEAQSPHLSKFQGVLRTPKRSRPKLLPYSRSEKNLAAQSGILGSVKAIFNKLWGDHTPTNKELLNTISNKYSAPILRLNQYSQDSSHYYDSSADQSLSFPQNNTVLPSALKPSSYTQASFSPLNNSVTSNQNIYFTNTDSFSEKNLTSSSFTPVSNKSPGYNQHSSAKINAWMSPAHAQRILNSLNTFNDHTIELKPKDLISKVSQKQINPIKRVQELSKRDFLAPRRSSSLTQISSSQSLARIIQQNHAKRILERFNNPEFLQLDLTTSKIDSYTVKNIDKLKNNLSSDNSNTLKRQQHDETKSNEMFAKRRKNTLDTYITPRDASPNSADKSDQKKIDQKLISRKKILDSKLKRQKQRDLDYQNINWRFSAKFLIENPDSSDDSTDDESMITVPSTNNNQGILLLSGKKPTSIKIPLPQANGPKRRPFYASKPTNSLFVESVANADSNLKQTSMSFNNDSSLGNISNTKPDTLNSSKNLFSNNASNSDSFSFNTVLDKQPAKKDDSLVQGPKSNISLFTQKPSDLKNLPSTTSSSAFSFGNTSNKPNLFEPKTADSLENSNLQNLSKPPSELNNLGSSASNTGTKSSTFVFDSSKNPSSSATSDALLIKDQPKPILFGQNLTASSNSNKSDNIASNFSTSNITSTKSDSNEPKLSFAFGGSSLFKPADKSDSNEPKISLSFGGSAAGSSLFKPTDKSDSNEPKTSFAFGGSATNSSLFKSADKSDSNEPKAPLTFGGSAAGSSLFKPTDKTDSNEPKLSFAFGGSATNSSLFKPADKSDSNEPKISLSFGGSAAGSSLFKPTDKSDSNEPKAPLTFGGSSLFKPTDKTDSNEPKASLSFGGSAAGSSLFKPADKSDSNEPKAPLTFGGSSLFKPTDKTDSNEPKASLSFGGSAAGSSLFKPADKSDSNEPKAPLTFGGSSLFKPTDKSDSNEPKTSLAFTTQTSTTNSSIFSLPSQLKSNTTNDAKTLINAHNSLSEVKSNDTNAFNSSNNFNNNSFITKSALSLSKESTEPSLFGGLKTNTQSSFTSNVTGAQTLSTLQNFDKLSDSKNESIGNSTNIPSFNIKPTSSFSANIFGDGTTVDDERPRKTPNSTLGFNTLPSGTNFGTSPPLKAIPTNPSTSFGIGSRDSSTQSFQSSLINNNPSSTFTSNSNLFSFGSTKASEEKNTNDSFFPKTNSSWGAGINANNASSANLTPNLFGQASDKTNILNPSMTTSQTNLSNSFNFSQPNAPSTLSTSINNASNAPESIQFGQKQESSKRIFSMDSNSNLPNSFGFNEKSNQPSSTGAMLNLGNSNNNVNTPSSLFGSNSNLANSPSTFNFGFNSNLNSVQSKPPSSSPLTLNTGSTGISFGNVSNNSNNSLQQGFSSNLGSGGTNSFSTASVAHKPAFSFESANAASQFAQPNGGFSFQAGQAAGVGGFSLGTSAPSNASNLLGRKIARVKKR</sequence>
<feature type="compositionally biased region" description="Polar residues" evidence="1">
    <location>
        <begin position="1451"/>
        <end position="1498"/>
    </location>
</feature>
<proteinExistence type="predicted"/>
<feature type="compositionally biased region" description="Low complexity" evidence="1">
    <location>
        <begin position="1129"/>
        <end position="1143"/>
    </location>
</feature>
<dbReference type="OrthoDB" id="5600556at2759"/>
<feature type="compositionally biased region" description="Low complexity" evidence="1">
    <location>
        <begin position="1030"/>
        <end position="1043"/>
    </location>
</feature>
<comment type="caution">
    <text evidence="2">The sequence shown here is derived from an EMBL/GenBank/DDBJ whole genome shotgun (WGS) entry which is preliminary data.</text>
</comment>
<feature type="region of interest" description="Disordered" evidence="1">
    <location>
        <begin position="745"/>
        <end position="825"/>
    </location>
</feature>
<feature type="region of interest" description="Disordered" evidence="1">
    <location>
        <begin position="699"/>
        <end position="724"/>
    </location>
</feature>
<gene>
    <name evidence="2" type="ORF">BB561_005646</name>
</gene>
<accession>A0A2T9Y9C4</accession>
<evidence type="ECO:0000256" key="1">
    <source>
        <dbReference type="SAM" id="MobiDB-lite"/>
    </source>
</evidence>
<feature type="compositionally biased region" description="Polar residues" evidence="1">
    <location>
        <begin position="800"/>
        <end position="825"/>
    </location>
</feature>
<name>A0A2T9Y9C4_9FUNG</name>
<evidence type="ECO:0000313" key="3">
    <source>
        <dbReference type="Proteomes" id="UP000245383"/>
    </source>
</evidence>
<dbReference type="STRING" id="133385.A0A2T9Y9C4"/>
<reference evidence="2 3" key="1">
    <citation type="journal article" date="2018" name="MBio">
        <title>Comparative Genomics Reveals the Core Gene Toolbox for the Fungus-Insect Symbiosis.</title>
        <authorList>
            <person name="Wang Y."/>
            <person name="Stata M."/>
            <person name="Wang W."/>
            <person name="Stajich J.E."/>
            <person name="White M.M."/>
            <person name="Moncalvo J.M."/>
        </authorList>
    </citation>
    <scope>NUCLEOTIDE SEQUENCE [LARGE SCALE GENOMIC DNA]</scope>
    <source>
        <strain evidence="2 3">SWE-8-4</strain>
    </source>
</reference>
<feature type="compositionally biased region" description="Low complexity" evidence="1">
    <location>
        <begin position="528"/>
        <end position="538"/>
    </location>
</feature>
<feature type="region of interest" description="Disordered" evidence="1">
    <location>
        <begin position="528"/>
        <end position="581"/>
    </location>
</feature>
<dbReference type="Proteomes" id="UP000245383">
    <property type="component" value="Unassembled WGS sequence"/>
</dbReference>
<feature type="compositionally biased region" description="Polar residues" evidence="1">
    <location>
        <begin position="1507"/>
        <end position="1531"/>
    </location>
</feature>
<organism evidence="2 3">
    <name type="scientific">Smittium simulii</name>
    <dbReference type="NCBI Taxonomy" id="133385"/>
    <lineage>
        <taxon>Eukaryota</taxon>
        <taxon>Fungi</taxon>
        <taxon>Fungi incertae sedis</taxon>
        <taxon>Zoopagomycota</taxon>
        <taxon>Kickxellomycotina</taxon>
        <taxon>Harpellomycetes</taxon>
        <taxon>Harpellales</taxon>
        <taxon>Legeriomycetaceae</taxon>
        <taxon>Smittium</taxon>
    </lineage>
</organism>
<protein>
    <submittedName>
        <fullName evidence="2">Uncharacterized protein</fullName>
    </submittedName>
</protein>
<feature type="compositionally biased region" description="Polar residues" evidence="1">
    <location>
        <begin position="755"/>
        <end position="790"/>
    </location>
</feature>
<dbReference type="EMBL" id="MBFR01000351">
    <property type="protein sequence ID" value="PVU88914.1"/>
    <property type="molecule type" value="Genomic_DNA"/>
</dbReference>
<keyword evidence="3" id="KW-1185">Reference proteome</keyword>
<evidence type="ECO:0000313" key="2">
    <source>
        <dbReference type="EMBL" id="PVU88914.1"/>
    </source>
</evidence>
<feature type="compositionally biased region" description="Low complexity" evidence="1">
    <location>
        <begin position="1079"/>
        <end position="1093"/>
    </location>
</feature>
<feature type="region of interest" description="Disordered" evidence="1">
    <location>
        <begin position="931"/>
        <end position="1179"/>
    </location>
</feature>